<keyword evidence="10" id="KW-0812">Transmembrane</keyword>
<dbReference type="OrthoDB" id="6017153at2759"/>
<dbReference type="EMBL" id="JAAALK010001900">
    <property type="protein sequence ID" value="KAG8039430.1"/>
    <property type="molecule type" value="Genomic_DNA"/>
</dbReference>
<dbReference type="PANTHER" id="PTHR11692">
    <property type="entry name" value="BIFUNCTIONAL PURINE BIOSYNTHESIS PROTEIN PURH"/>
    <property type="match status" value="1"/>
</dbReference>
<evidence type="ECO:0000256" key="6">
    <source>
        <dbReference type="ARBA" id="ARBA00022801"/>
    </source>
</evidence>
<dbReference type="GO" id="GO:0005829">
    <property type="term" value="C:cytosol"/>
    <property type="evidence" value="ECO:0007669"/>
    <property type="project" value="TreeGrafter"/>
</dbReference>
<dbReference type="PROSITE" id="PS51855">
    <property type="entry name" value="MGS"/>
    <property type="match status" value="1"/>
</dbReference>
<comment type="catalytic activity">
    <reaction evidence="9">
        <text>IMP + H2O = 5-formamido-1-(5-phospho-D-ribosyl)imidazole-4-carboxamide</text>
        <dbReference type="Rhea" id="RHEA:18445"/>
        <dbReference type="ChEBI" id="CHEBI:15377"/>
        <dbReference type="ChEBI" id="CHEBI:58053"/>
        <dbReference type="ChEBI" id="CHEBI:58467"/>
        <dbReference type="EC" id="3.5.4.10"/>
    </reaction>
</comment>
<evidence type="ECO:0000259" key="11">
    <source>
        <dbReference type="PROSITE" id="PS51855"/>
    </source>
</evidence>
<evidence type="ECO:0000256" key="1">
    <source>
        <dbReference type="ARBA" id="ARBA00004844"/>
    </source>
</evidence>
<dbReference type="CDD" id="cd01421">
    <property type="entry name" value="IMPCH"/>
    <property type="match status" value="1"/>
</dbReference>
<accession>A0A8J5R336</accession>
<keyword evidence="6" id="KW-0378">Hydrolase</keyword>
<dbReference type="InterPro" id="IPR011607">
    <property type="entry name" value="MGS-like_dom"/>
</dbReference>
<evidence type="ECO:0000256" key="4">
    <source>
        <dbReference type="ARBA" id="ARBA00022679"/>
    </source>
</evidence>
<dbReference type="Proteomes" id="UP000729402">
    <property type="component" value="Unassembled WGS sequence"/>
</dbReference>
<comment type="pathway">
    <text evidence="1">Purine metabolism; IMP biosynthesis via de novo pathway; IMP from 5-formamido-1-(5-phospho-D-ribosyl)imidazole-4-carboxamide: step 1/1.</text>
</comment>
<name>A0A8J5R336_ZIZPA</name>
<comment type="pathway">
    <text evidence="2">Purine metabolism; IMP biosynthesis via de novo pathway; 5-formamido-1-(5-phospho-D-ribosyl)imidazole-4-carboxamide from 5-amino-1-(5-phospho-D-ribosyl)imidazole-4-carboxamide (10-formyl THF route): step 1/1.</text>
</comment>
<reference evidence="12" key="1">
    <citation type="journal article" date="2021" name="bioRxiv">
        <title>Whole Genome Assembly and Annotation of Northern Wild Rice, Zizania palustris L., Supports a Whole Genome Duplication in the Zizania Genus.</title>
        <authorList>
            <person name="Haas M."/>
            <person name="Kono T."/>
            <person name="Macchietto M."/>
            <person name="Millas R."/>
            <person name="McGilp L."/>
            <person name="Shao M."/>
            <person name="Duquette J."/>
            <person name="Hirsch C.N."/>
            <person name="Kimball J."/>
        </authorList>
    </citation>
    <scope>NUCLEOTIDE SEQUENCE</scope>
    <source>
        <tissue evidence="12">Fresh leaf tissue</tissue>
    </source>
</reference>
<feature type="transmembrane region" description="Helical" evidence="10">
    <location>
        <begin position="6"/>
        <end position="29"/>
    </location>
</feature>
<dbReference type="PANTHER" id="PTHR11692:SF0">
    <property type="entry name" value="BIFUNCTIONAL PURINE BIOSYNTHESIS PROTEIN ATIC"/>
    <property type="match status" value="1"/>
</dbReference>
<dbReference type="FunFam" id="3.40.50.1380:FF:000001">
    <property type="entry name" value="Bifunctional purine biosynthesis protein PurH"/>
    <property type="match status" value="1"/>
</dbReference>
<dbReference type="GO" id="GO:0004643">
    <property type="term" value="F:phosphoribosylaminoimidazolecarboxamide formyltransferase activity"/>
    <property type="evidence" value="ECO:0007669"/>
    <property type="project" value="UniProtKB-EC"/>
</dbReference>
<keyword evidence="5" id="KW-0658">Purine biosynthesis</keyword>
<evidence type="ECO:0000256" key="10">
    <source>
        <dbReference type="SAM" id="Phobius"/>
    </source>
</evidence>
<dbReference type="HAMAP" id="MF_00139">
    <property type="entry name" value="PurH"/>
    <property type="match status" value="1"/>
</dbReference>
<dbReference type="Pfam" id="PF02705">
    <property type="entry name" value="K_trans"/>
    <property type="match status" value="1"/>
</dbReference>
<gene>
    <name evidence="12" type="ORF">GUJ93_ZPchr0034g18733</name>
</gene>
<evidence type="ECO:0000313" key="13">
    <source>
        <dbReference type="Proteomes" id="UP000729402"/>
    </source>
</evidence>
<dbReference type="SMART" id="SM00851">
    <property type="entry name" value="MGS"/>
    <property type="match status" value="1"/>
</dbReference>
<dbReference type="GO" id="GO:0006189">
    <property type="term" value="P:'de novo' IMP biosynthetic process"/>
    <property type="evidence" value="ECO:0007669"/>
    <property type="project" value="TreeGrafter"/>
</dbReference>
<feature type="transmembrane region" description="Helical" evidence="10">
    <location>
        <begin position="36"/>
        <end position="54"/>
    </location>
</feature>
<comment type="caution">
    <text evidence="12">The sequence shown here is derived from an EMBL/GenBank/DDBJ whole genome shotgun (WGS) entry which is preliminary data.</text>
</comment>
<comment type="catalytic activity">
    <reaction evidence="8">
        <text>(6R)-10-formyltetrahydrofolate + 5-amino-1-(5-phospho-beta-D-ribosyl)imidazole-4-carboxamide = 5-formamido-1-(5-phospho-D-ribosyl)imidazole-4-carboxamide + (6S)-5,6,7,8-tetrahydrofolate</text>
        <dbReference type="Rhea" id="RHEA:22192"/>
        <dbReference type="ChEBI" id="CHEBI:57453"/>
        <dbReference type="ChEBI" id="CHEBI:58467"/>
        <dbReference type="ChEBI" id="CHEBI:58475"/>
        <dbReference type="ChEBI" id="CHEBI:195366"/>
        <dbReference type="EC" id="2.1.2.3"/>
    </reaction>
</comment>
<organism evidence="12 13">
    <name type="scientific">Zizania palustris</name>
    <name type="common">Northern wild rice</name>
    <dbReference type="NCBI Taxonomy" id="103762"/>
    <lineage>
        <taxon>Eukaryota</taxon>
        <taxon>Viridiplantae</taxon>
        <taxon>Streptophyta</taxon>
        <taxon>Embryophyta</taxon>
        <taxon>Tracheophyta</taxon>
        <taxon>Spermatophyta</taxon>
        <taxon>Magnoliopsida</taxon>
        <taxon>Liliopsida</taxon>
        <taxon>Poales</taxon>
        <taxon>Poaceae</taxon>
        <taxon>BOP clade</taxon>
        <taxon>Oryzoideae</taxon>
        <taxon>Oryzeae</taxon>
        <taxon>Zizaniinae</taxon>
        <taxon>Zizania</taxon>
    </lineage>
</organism>
<keyword evidence="4" id="KW-0808">Transferase</keyword>
<dbReference type="InterPro" id="IPR002695">
    <property type="entry name" value="PurH-like"/>
</dbReference>
<keyword evidence="7" id="KW-0511">Multifunctional enzyme</keyword>
<evidence type="ECO:0000256" key="9">
    <source>
        <dbReference type="ARBA" id="ARBA00050687"/>
    </source>
</evidence>
<keyword evidence="13" id="KW-1185">Reference proteome</keyword>
<evidence type="ECO:0000256" key="5">
    <source>
        <dbReference type="ARBA" id="ARBA00022755"/>
    </source>
</evidence>
<reference evidence="12" key="2">
    <citation type="submission" date="2021-02" db="EMBL/GenBank/DDBJ databases">
        <authorList>
            <person name="Kimball J.A."/>
            <person name="Haas M.W."/>
            <person name="Macchietto M."/>
            <person name="Kono T."/>
            <person name="Duquette J."/>
            <person name="Shao M."/>
        </authorList>
    </citation>
    <scope>NUCLEOTIDE SEQUENCE</scope>
    <source>
        <tissue evidence="12">Fresh leaf tissue</tissue>
    </source>
</reference>
<protein>
    <recommendedName>
        <fullName evidence="11">MGS-like domain-containing protein</fullName>
    </recommendedName>
</protein>
<sequence>AVNELAFLRSTAVVIVMLVTTFLMVPIMLLVWKSHWILVVTFIVLSLMVELPYFTACIIKVDQGGWVPLVIATAFFIIIRRTFIMKRIGPKNFHMFRCVARYGYKDIHKKDDDFEKMLLDRLLIFVRLESMMDDYYSDSEDFTMMEEKTERSSNALLLTGKAGSNTMCSTGDLTYSSHDSIVACQVTPKGNSLTRYSSQMFGDELEFLDRCKDAGIVHILGNTIVHARPDSGIIKKFSVNYVRRRRQGLRRPPRLRRHHGRHLLLRAPSHPSRRVPSLSSSSYAGRAAVPAMAAAEAEAGVSTAAEARSSGAGVKQALISLSDKTDLAYLGNGLRSLGFSIVSTGGTASSLEAAGVNVTKVEEITHFPEMLDGRVKTLHPSVHGGILARRDQEHHLKALNEHGIGTFDVVVVNLYPFYNKVTSGVISFEDGIENIDIGGPTLIRAAAKNHKDVLVVVDHEDYPALLEYLQGKQDDQQFRKMLAWKAFQHVASYDSAVSEWLWKQSKQGDTFPPSFTVPLSLKSTLRYAIQHHGKEMSYNNYLDADAAWNCVSEFESPTCVVVKHTNPCGVASRQDVLEAYWLAVKGDPVSAFGGIVAFNTTIDEVLAKEIREFRSPTDGQTRMFYEIVVAPGYTEKGLEILKGKSKTLRILEAKRSGKGLLSLRQVSGGWLAQESDDLTPENITFTTVSDRAPQEDELSDAKFAWLCVKHVKSNAIVIAKNNCMLGMGSGQPNRLESLRIAFRKAGEEAKGAALASDAFFPFAWNDAVEEACQNGIGVIAEPSGSIRDSDAVDCCNKYGVSLLFTRRQALQALSKLASYLPHAPSLSSTEY</sequence>
<dbReference type="AlphaFoldDB" id="A0A8J5R336"/>
<evidence type="ECO:0000256" key="3">
    <source>
        <dbReference type="ARBA" id="ARBA00007667"/>
    </source>
</evidence>
<feature type="non-terminal residue" evidence="12">
    <location>
        <position position="831"/>
    </location>
</feature>
<keyword evidence="10" id="KW-0472">Membrane</keyword>
<evidence type="ECO:0000256" key="2">
    <source>
        <dbReference type="ARBA" id="ARBA00004954"/>
    </source>
</evidence>
<comment type="similarity">
    <text evidence="3">Belongs to the PurH family.</text>
</comment>
<keyword evidence="10" id="KW-1133">Transmembrane helix</keyword>
<dbReference type="InterPro" id="IPR053951">
    <property type="entry name" value="K_trans_N"/>
</dbReference>
<feature type="transmembrane region" description="Helical" evidence="10">
    <location>
        <begin position="66"/>
        <end position="83"/>
    </location>
</feature>
<evidence type="ECO:0000256" key="8">
    <source>
        <dbReference type="ARBA" id="ARBA00050488"/>
    </source>
</evidence>
<dbReference type="Pfam" id="PF01808">
    <property type="entry name" value="AICARFT_IMPCHas"/>
    <property type="match status" value="1"/>
</dbReference>
<dbReference type="GO" id="GO:0003937">
    <property type="term" value="F:IMP cyclohydrolase activity"/>
    <property type="evidence" value="ECO:0007669"/>
    <property type="project" value="UniProtKB-EC"/>
</dbReference>
<proteinExistence type="inferred from homology"/>
<dbReference type="Pfam" id="PF02142">
    <property type="entry name" value="MGS"/>
    <property type="match status" value="1"/>
</dbReference>
<evidence type="ECO:0000313" key="12">
    <source>
        <dbReference type="EMBL" id="KAG8039430.1"/>
    </source>
</evidence>
<feature type="domain" description="MGS-like" evidence="11">
    <location>
        <begin position="307"/>
        <end position="457"/>
    </location>
</feature>
<dbReference type="FunFam" id="3.40.140.20:FF:000001">
    <property type="entry name" value="Bifunctional purine biosynthesis protein PurH"/>
    <property type="match status" value="1"/>
</dbReference>
<dbReference type="SMART" id="SM00798">
    <property type="entry name" value="AICARFT_IMPCHas"/>
    <property type="match status" value="1"/>
</dbReference>
<evidence type="ECO:0000256" key="7">
    <source>
        <dbReference type="ARBA" id="ARBA00023268"/>
    </source>
</evidence>